<dbReference type="InterPro" id="IPR003849">
    <property type="entry name" value="Preprotein_translocase_YajC"/>
</dbReference>
<dbReference type="Pfam" id="PF02699">
    <property type="entry name" value="YajC"/>
    <property type="match status" value="1"/>
</dbReference>
<dbReference type="Proteomes" id="UP000319004">
    <property type="component" value="Chromosome"/>
</dbReference>
<accession>A0A518HY42</accession>
<proteinExistence type="inferred from homology"/>
<reference evidence="12 13" key="1">
    <citation type="submission" date="2019-03" db="EMBL/GenBank/DDBJ databases">
        <title>Deep-cultivation of Planctomycetes and their phenomic and genomic characterization uncovers novel biology.</title>
        <authorList>
            <person name="Wiegand S."/>
            <person name="Jogler M."/>
            <person name="Boedeker C."/>
            <person name="Pinto D."/>
            <person name="Vollmers J."/>
            <person name="Rivas-Marin E."/>
            <person name="Kohn T."/>
            <person name="Peeters S.H."/>
            <person name="Heuer A."/>
            <person name="Rast P."/>
            <person name="Oberbeckmann S."/>
            <person name="Bunk B."/>
            <person name="Jeske O."/>
            <person name="Meyerdierks A."/>
            <person name="Storesund J.E."/>
            <person name="Kallscheuer N."/>
            <person name="Luecker S."/>
            <person name="Lage O.M."/>
            <person name="Pohl T."/>
            <person name="Merkel B.J."/>
            <person name="Hornburger P."/>
            <person name="Mueller R.-W."/>
            <person name="Bruemmer F."/>
            <person name="Labrenz M."/>
            <person name="Spormann A.M."/>
            <person name="Op den Camp H."/>
            <person name="Overmann J."/>
            <person name="Amann R."/>
            <person name="Jetten M.S.M."/>
            <person name="Mascher T."/>
            <person name="Medema M.H."/>
            <person name="Devos D.P."/>
            <person name="Kaster A.-K."/>
            <person name="Ovreas L."/>
            <person name="Rohde M."/>
            <person name="Galperin M.Y."/>
            <person name="Jogler C."/>
        </authorList>
    </citation>
    <scope>NUCLEOTIDE SEQUENCE [LARGE SCALE GENOMIC DNA]</scope>
    <source>
        <strain evidence="12 13">Enr13</strain>
    </source>
</reference>
<keyword evidence="5" id="KW-1003">Cell membrane</keyword>
<dbReference type="SMART" id="SM01323">
    <property type="entry name" value="YajC"/>
    <property type="match status" value="1"/>
</dbReference>
<evidence type="ECO:0000256" key="3">
    <source>
        <dbReference type="ARBA" id="ARBA00014962"/>
    </source>
</evidence>
<keyword evidence="6 11" id="KW-0812">Transmembrane</keyword>
<evidence type="ECO:0000256" key="11">
    <source>
        <dbReference type="SAM" id="Phobius"/>
    </source>
</evidence>
<evidence type="ECO:0000256" key="2">
    <source>
        <dbReference type="ARBA" id="ARBA00006742"/>
    </source>
</evidence>
<dbReference type="NCBIfam" id="TIGR00739">
    <property type="entry name" value="yajC"/>
    <property type="match status" value="1"/>
</dbReference>
<dbReference type="GO" id="GO:0005886">
    <property type="term" value="C:plasma membrane"/>
    <property type="evidence" value="ECO:0007669"/>
    <property type="project" value="UniProtKB-SubCell"/>
</dbReference>
<dbReference type="AlphaFoldDB" id="A0A518HY42"/>
<dbReference type="GO" id="GO:0015031">
    <property type="term" value="P:protein transport"/>
    <property type="evidence" value="ECO:0007669"/>
    <property type="project" value="UniProtKB-KW"/>
</dbReference>
<organism evidence="12 13">
    <name type="scientific">Stieleria neptunia</name>
    <dbReference type="NCBI Taxonomy" id="2527979"/>
    <lineage>
        <taxon>Bacteria</taxon>
        <taxon>Pseudomonadati</taxon>
        <taxon>Planctomycetota</taxon>
        <taxon>Planctomycetia</taxon>
        <taxon>Pirellulales</taxon>
        <taxon>Pirellulaceae</taxon>
        <taxon>Stieleria</taxon>
    </lineage>
</organism>
<evidence type="ECO:0000256" key="10">
    <source>
        <dbReference type="ARBA" id="ARBA00023136"/>
    </source>
</evidence>
<gene>
    <name evidence="12" type="ORF">Enr13x_56390</name>
</gene>
<evidence type="ECO:0000256" key="7">
    <source>
        <dbReference type="ARBA" id="ARBA00022927"/>
    </source>
</evidence>
<evidence type="ECO:0000313" key="13">
    <source>
        <dbReference type="Proteomes" id="UP000319004"/>
    </source>
</evidence>
<feature type="transmembrane region" description="Helical" evidence="11">
    <location>
        <begin position="108"/>
        <end position="126"/>
    </location>
</feature>
<dbReference type="PRINTS" id="PR01853">
    <property type="entry name" value="YAJCTRNLCASE"/>
</dbReference>
<keyword evidence="9" id="KW-0811">Translocation</keyword>
<name>A0A518HY42_9BACT</name>
<keyword evidence="13" id="KW-1185">Reference proteome</keyword>
<sequence>MELRAVLVVFERSGSVANRRVSLGGVASWGRKSGKSVETSLLAGLVTNFGLPYHAALVFCLPNQIRTHSVRIVIQPLLQFVPWTILADDVAPEVAEPKPFLLQLMENPLFPIAGIILIFYLTLIAPERRRKAEEAKRIAGIKKNDRVITSGGLHGTVVSAPSDSDVVTIRLDESGTLRVKVSRWALTVIEEKKPKDDAKD</sequence>
<evidence type="ECO:0000256" key="6">
    <source>
        <dbReference type="ARBA" id="ARBA00022692"/>
    </source>
</evidence>
<dbReference type="EMBL" id="CP037423">
    <property type="protein sequence ID" value="QDV45760.1"/>
    <property type="molecule type" value="Genomic_DNA"/>
</dbReference>
<keyword evidence="4" id="KW-0813">Transport</keyword>
<evidence type="ECO:0000256" key="9">
    <source>
        <dbReference type="ARBA" id="ARBA00023010"/>
    </source>
</evidence>
<comment type="similarity">
    <text evidence="2">Belongs to the YajC family.</text>
</comment>
<evidence type="ECO:0000313" key="12">
    <source>
        <dbReference type="EMBL" id="QDV45760.1"/>
    </source>
</evidence>
<dbReference type="KEGG" id="snep:Enr13x_56390"/>
<evidence type="ECO:0000256" key="5">
    <source>
        <dbReference type="ARBA" id="ARBA00022475"/>
    </source>
</evidence>
<keyword evidence="8 11" id="KW-1133">Transmembrane helix</keyword>
<evidence type="ECO:0000256" key="1">
    <source>
        <dbReference type="ARBA" id="ARBA00004162"/>
    </source>
</evidence>
<evidence type="ECO:0000256" key="8">
    <source>
        <dbReference type="ARBA" id="ARBA00022989"/>
    </source>
</evidence>
<protein>
    <recommendedName>
        <fullName evidence="3">Sec translocon accessory complex subunit YajC</fullName>
    </recommendedName>
</protein>
<comment type="subcellular location">
    <subcellularLocation>
        <location evidence="1">Cell membrane</location>
        <topology evidence="1">Single-pass membrane protein</topology>
    </subcellularLocation>
</comment>
<dbReference type="PANTHER" id="PTHR33909">
    <property type="entry name" value="SEC TRANSLOCON ACCESSORY COMPLEX SUBUNIT YAJC"/>
    <property type="match status" value="1"/>
</dbReference>
<evidence type="ECO:0000256" key="4">
    <source>
        <dbReference type="ARBA" id="ARBA00022448"/>
    </source>
</evidence>
<keyword evidence="7" id="KW-0653">Protein transport</keyword>
<dbReference type="OrthoDB" id="9800132at2"/>
<dbReference type="PANTHER" id="PTHR33909:SF1">
    <property type="entry name" value="SEC TRANSLOCON ACCESSORY COMPLEX SUBUNIT YAJC"/>
    <property type="match status" value="1"/>
</dbReference>
<keyword evidence="10 11" id="KW-0472">Membrane</keyword>